<dbReference type="GO" id="GO:0005886">
    <property type="term" value="C:plasma membrane"/>
    <property type="evidence" value="ECO:0007669"/>
    <property type="project" value="UniProtKB-SubCell"/>
</dbReference>
<dbReference type="RefSeq" id="WP_150044430.1">
    <property type="nucleotide sequence ID" value="NZ_OW485601.1"/>
</dbReference>
<evidence type="ECO:0000256" key="6">
    <source>
        <dbReference type="ARBA" id="ARBA00022989"/>
    </source>
</evidence>
<accession>A0A5M6ILC4</accession>
<dbReference type="GO" id="GO:0016887">
    <property type="term" value="F:ATP hydrolysis activity"/>
    <property type="evidence" value="ECO:0007669"/>
    <property type="project" value="InterPro"/>
</dbReference>
<dbReference type="SUPFAM" id="SSF52540">
    <property type="entry name" value="P-loop containing nucleoside triphosphate hydrolases"/>
    <property type="match status" value="1"/>
</dbReference>
<evidence type="ECO:0000259" key="9">
    <source>
        <dbReference type="PROSITE" id="PS50893"/>
    </source>
</evidence>
<feature type="domain" description="ABC transmembrane type-1" evidence="10">
    <location>
        <begin position="29"/>
        <end position="308"/>
    </location>
</feature>
<keyword evidence="5 11" id="KW-0067">ATP-binding</keyword>
<organism evidence="11 12">
    <name type="scientific">Rhodovastum atsumiense</name>
    <dbReference type="NCBI Taxonomy" id="504468"/>
    <lineage>
        <taxon>Bacteria</taxon>
        <taxon>Pseudomonadati</taxon>
        <taxon>Pseudomonadota</taxon>
        <taxon>Alphaproteobacteria</taxon>
        <taxon>Acetobacterales</taxon>
        <taxon>Acetobacteraceae</taxon>
        <taxon>Rhodovastum</taxon>
    </lineage>
</organism>
<feature type="transmembrane region" description="Helical" evidence="8">
    <location>
        <begin position="140"/>
        <end position="158"/>
    </location>
</feature>
<keyword evidence="12" id="KW-1185">Reference proteome</keyword>
<comment type="caution">
    <text evidence="11">The sequence shown here is derived from an EMBL/GenBank/DDBJ whole genome shotgun (WGS) entry which is preliminary data.</text>
</comment>
<dbReference type="InterPro" id="IPR036640">
    <property type="entry name" value="ABC1_TM_sf"/>
</dbReference>
<evidence type="ECO:0000256" key="7">
    <source>
        <dbReference type="ARBA" id="ARBA00023136"/>
    </source>
</evidence>
<name>A0A5M6ILC4_9PROT</name>
<evidence type="ECO:0000313" key="11">
    <source>
        <dbReference type="EMBL" id="KAA5609044.1"/>
    </source>
</evidence>
<dbReference type="PANTHER" id="PTHR24221">
    <property type="entry name" value="ATP-BINDING CASSETTE SUB-FAMILY B"/>
    <property type="match status" value="1"/>
</dbReference>
<evidence type="ECO:0000256" key="5">
    <source>
        <dbReference type="ARBA" id="ARBA00022840"/>
    </source>
</evidence>
<feature type="transmembrane region" description="Helical" evidence="8">
    <location>
        <begin position="29"/>
        <end position="49"/>
    </location>
</feature>
<dbReference type="InterPro" id="IPR003593">
    <property type="entry name" value="AAA+_ATPase"/>
</dbReference>
<feature type="transmembrane region" description="Helical" evidence="8">
    <location>
        <begin position="164"/>
        <end position="185"/>
    </location>
</feature>
<comment type="subcellular location">
    <subcellularLocation>
        <location evidence="1">Cell membrane</location>
        <topology evidence="1">Multi-pass membrane protein</topology>
    </subcellularLocation>
</comment>
<dbReference type="GO" id="GO:0034040">
    <property type="term" value="F:ATPase-coupled lipid transmembrane transporter activity"/>
    <property type="evidence" value="ECO:0007669"/>
    <property type="project" value="TreeGrafter"/>
</dbReference>
<feature type="domain" description="ABC transporter" evidence="9">
    <location>
        <begin position="342"/>
        <end position="576"/>
    </location>
</feature>
<gene>
    <name evidence="11" type="ORF">F1189_26200</name>
</gene>
<dbReference type="Proteomes" id="UP000325255">
    <property type="component" value="Unassembled WGS sequence"/>
</dbReference>
<reference evidence="11 12" key="1">
    <citation type="submission" date="2019-09" db="EMBL/GenBank/DDBJ databases">
        <title>Genome sequence of Rhodovastum atsumiense, a diverse member of the Acetobacteraceae family of non-sulfur purple photosynthetic bacteria.</title>
        <authorList>
            <person name="Meyer T."/>
            <person name="Kyndt J."/>
        </authorList>
    </citation>
    <scope>NUCLEOTIDE SEQUENCE [LARGE SCALE GENOMIC DNA]</scope>
    <source>
        <strain evidence="11 12">DSM 21279</strain>
    </source>
</reference>
<dbReference type="EMBL" id="VWPK01000061">
    <property type="protein sequence ID" value="KAA5609044.1"/>
    <property type="molecule type" value="Genomic_DNA"/>
</dbReference>
<evidence type="ECO:0000313" key="12">
    <source>
        <dbReference type="Proteomes" id="UP000325255"/>
    </source>
</evidence>
<dbReference type="Gene3D" id="1.20.1560.10">
    <property type="entry name" value="ABC transporter type 1, transmembrane domain"/>
    <property type="match status" value="1"/>
</dbReference>
<protein>
    <submittedName>
        <fullName evidence="11">ABC transporter ATP-binding protein</fullName>
    </submittedName>
</protein>
<dbReference type="Gene3D" id="3.40.50.300">
    <property type="entry name" value="P-loop containing nucleotide triphosphate hydrolases"/>
    <property type="match status" value="1"/>
</dbReference>
<dbReference type="CDD" id="cd07346">
    <property type="entry name" value="ABC_6TM_exporters"/>
    <property type="match status" value="1"/>
</dbReference>
<evidence type="ECO:0000256" key="4">
    <source>
        <dbReference type="ARBA" id="ARBA00022741"/>
    </source>
</evidence>
<dbReference type="SMART" id="SM00382">
    <property type="entry name" value="AAA"/>
    <property type="match status" value="1"/>
</dbReference>
<keyword evidence="6 8" id="KW-1133">Transmembrane helix</keyword>
<keyword evidence="4" id="KW-0547">Nucleotide-binding</keyword>
<dbReference type="Pfam" id="PF00664">
    <property type="entry name" value="ABC_membrane"/>
    <property type="match status" value="1"/>
</dbReference>
<dbReference type="InterPro" id="IPR017871">
    <property type="entry name" value="ABC_transporter-like_CS"/>
</dbReference>
<evidence type="ECO:0000256" key="8">
    <source>
        <dbReference type="SAM" id="Phobius"/>
    </source>
</evidence>
<keyword evidence="7 8" id="KW-0472">Membrane</keyword>
<evidence type="ECO:0000256" key="2">
    <source>
        <dbReference type="ARBA" id="ARBA00022448"/>
    </source>
</evidence>
<dbReference type="InterPro" id="IPR027417">
    <property type="entry name" value="P-loop_NTPase"/>
</dbReference>
<dbReference type="Pfam" id="PF00005">
    <property type="entry name" value="ABC_tran"/>
    <property type="match status" value="1"/>
</dbReference>
<keyword evidence="3 8" id="KW-0812">Transmembrane</keyword>
<dbReference type="AlphaFoldDB" id="A0A5M6ILC4"/>
<dbReference type="OrthoDB" id="5288404at2"/>
<evidence type="ECO:0000256" key="3">
    <source>
        <dbReference type="ARBA" id="ARBA00022692"/>
    </source>
</evidence>
<sequence>MQASPVLVRTGHPIAFMLGYARQRLPGHAVLLVSVIAAVAFSVGAQYGVKNLVDSLSNHGDVWMAFAILAALVAADNLSWRVGGWVATHVLVAVTGDIRRDLFRHLTGHAPSYFADRLPGMLAGRITATSNAIYLVESMFFWNVLPPSLAVLLSIVLLGTVDPVMALVLIAVSACLAAVIMRIAARGDALHQDYATQAAAVDGELVDVINNMPLVRAFGATLRERERFASKIDREIQSRGRSLRYLEKLRLFHAASTAVLTAGLLAWAVMLWQQGLASAGDVVLVCTLGFTILHGSRDLAVALVDMVQHVARVSEALATLLLPHELQDREDAQALPAPRGEVAFHNVIFSYPEASAVLRDFTLGIAPGSRVGIVGRSGSGKSTVLALLQRLRVPQAGRILVDGVDIADLTQESLTAAISVVPQDVMLFHRSVMENIRYGRPDAHDEEVRAAAEAAGCREFIEALPQGWLTLVGDRGVKLSGGQRQRLAIARAFLRNAPILVLDEATSALDTESEAAVQRALDRLMQGRTVIAVAHRLSTLRDFDRIVVMQNGRIVQDGSPAELENRHGPYRELLRRQGFRVIEAAA</sequence>
<feature type="transmembrane region" description="Helical" evidence="8">
    <location>
        <begin position="61"/>
        <end position="80"/>
    </location>
</feature>
<evidence type="ECO:0000259" key="10">
    <source>
        <dbReference type="PROSITE" id="PS50929"/>
    </source>
</evidence>
<dbReference type="PROSITE" id="PS50929">
    <property type="entry name" value="ABC_TM1F"/>
    <property type="match status" value="1"/>
</dbReference>
<proteinExistence type="predicted"/>
<evidence type="ECO:0000256" key="1">
    <source>
        <dbReference type="ARBA" id="ARBA00004651"/>
    </source>
</evidence>
<dbReference type="InterPro" id="IPR011527">
    <property type="entry name" value="ABC1_TM_dom"/>
</dbReference>
<dbReference type="FunFam" id="3.40.50.300:FF:000287">
    <property type="entry name" value="Multidrug ABC transporter ATP-binding protein"/>
    <property type="match status" value="1"/>
</dbReference>
<dbReference type="GO" id="GO:0140359">
    <property type="term" value="F:ABC-type transporter activity"/>
    <property type="evidence" value="ECO:0007669"/>
    <property type="project" value="InterPro"/>
</dbReference>
<dbReference type="PANTHER" id="PTHR24221:SF654">
    <property type="entry name" value="ATP-BINDING CASSETTE SUB-FAMILY B MEMBER 6"/>
    <property type="match status" value="1"/>
</dbReference>
<dbReference type="PROSITE" id="PS00211">
    <property type="entry name" value="ABC_TRANSPORTER_1"/>
    <property type="match status" value="1"/>
</dbReference>
<dbReference type="GO" id="GO:0005524">
    <property type="term" value="F:ATP binding"/>
    <property type="evidence" value="ECO:0007669"/>
    <property type="project" value="UniProtKB-KW"/>
</dbReference>
<keyword evidence="2" id="KW-0813">Transport</keyword>
<dbReference type="InterPro" id="IPR039421">
    <property type="entry name" value="Type_1_exporter"/>
</dbReference>
<dbReference type="PROSITE" id="PS50893">
    <property type="entry name" value="ABC_TRANSPORTER_2"/>
    <property type="match status" value="1"/>
</dbReference>
<dbReference type="SUPFAM" id="SSF90123">
    <property type="entry name" value="ABC transporter transmembrane region"/>
    <property type="match status" value="1"/>
</dbReference>
<feature type="transmembrane region" description="Helical" evidence="8">
    <location>
        <begin position="251"/>
        <end position="270"/>
    </location>
</feature>
<dbReference type="InterPro" id="IPR003439">
    <property type="entry name" value="ABC_transporter-like_ATP-bd"/>
</dbReference>